<reference evidence="1 2" key="1">
    <citation type="submission" date="2019-12" db="EMBL/GenBank/DDBJ databases">
        <authorList>
            <person name="Alioto T."/>
            <person name="Alioto T."/>
            <person name="Gomez Garrido J."/>
        </authorList>
    </citation>
    <scope>NUCLEOTIDE SEQUENCE [LARGE SCALE GENOMIC DNA]</scope>
</reference>
<name>A0A8S0RD51_OLEEU</name>
<dbReference type="AlphaFoldDB" id="A0A8S0RD51"/>
<keyword evidence="2" id="KW-1185">Reference proteome</keyword>
<gene>
    <name evidence="1" type="ORF">OLEA9_A017613</name>
</gene>
<sequence length="141" mass="16116">MQLIKKIIQTELNQRYENVNVKLEIVPIKIFNKLTEHMELVGDHEKCVLMNNQVLDKHQICNGHWITVFMQNELGTEFKRTLQVLGVPTIEAAIISDLNMFNIIRTDPVPCTEEVTFRLCYNSALAKCSPGKQKNEGSISS</sequence>
<evidence type="ECO:0000313" key="1">
    <source>
        <dbReference type="EMBL" id="CAA2976976.1"/>
    </source>
</evidence>
<organism evidence="1 2">
    <name type="scientific">Olea europaea subsp. europaea</name>
    <dbReference type="NCBI Taxonomy" id="158383"/>
    <lineage>
        <taxon>Eukaryota</taxon>
        <taxon>Viridiplantae</taxon>
        <taxon>Streptophyta</taxon>
        <taxon>Embryophyta</taxon>
        <taxon>Tracheophyta</taxon>
        <taxon>Spermatophyta</taxon>
        <taxon>Magnoliopsida</taxon>
        <taxon>eudicotyledons</taxon>
        <taxon>Gunneridae</taxon>
        <taxon>Pentapetalae</taxon>
        <taxon>asterids</taxon>
        <taxon>lamiids</taxon>
        <taxon>Lamiales</taxon>
        <taxon>Oleaceae</taxon>
        <taxon>Oleeae</taxon>
        <taxon>Olea</taxon>
    </lineage>
</organism>
<protein>
    <submittedName>
        <fullName evidence="1">Uncharacterized protein</fullName>
    </submittedName>
</protein>
<proteinExistence type="predicted"/>
<accession>A0A8S0RD51</accession>
<dbReference type="EMBL" id="CACTIH010002687">
    <property type="protein sequence ID" value="CAA2976976.1"/>
    <property type="molecule type" value="Genomic_DNA"/>
</dbReference>
<dbReference type="Proteomes" id="UP000594638">
    <property type="component" value="Unassembled WGS sequence"/>
</dbReference>
<evidence type="ECO:0000313" key="2">
    <source>
        <dbReference type="Proteomes" id="UP000594638"/>
    </source>
</evidence>
<comment type="caution">
    <text evidence="1">The sequence shown here is derived from an EMBL/GenBank/DDBJ whole genome shotgun (WGS) entry which is preliminary data.</text>
</comment>
<dbReference type="Gramene" id="OE9A017613T1">
    <property type="protein sequence ID" value="OE9A017613C1"/>
    <property type="gene ID" value="OE9A017613"/>
</dbReference>